<dbReference type="EMBL" id="VSSQ01099546">
    <property type="protein sequence ID" value="MPN42074.1"/>
    <property type="molecule type" value="Genomic_DNA"/>
</dbReference>
<sequence length="94" mass="11339">MPGVRHIMSVDLQTHINLRLLRGLPDVHYRRLKHFLKRERGDVLQVIQRVETGKRQQLVDQTRGTIDARMELHQRFLACLRIIIRKLRHLRLDF</sequence>
<reference evidence="1" key="1">
    <citation type="submission" date="2019-08" db="EMBL/GenBank/DDBJ databases">
        <authorList>
            <person name="Kucharzyk K."/>
            <person name="Murdoch R.W."/>
            <person name="Higgins S."/>
            <person name="Loffler F."/>
        </authorList>
    </citation>
    <scope>NUCLEOTIDE SEQUENCE</scope>
</reference>
<evidence type="ECO:0000313" key="1">
    <source>
        <dbReference type="EMBL" id="MPN42074.1"/>
    </source>
</evidence>
<protein>
    <submittedName>
        <fullName evidence="1">Uncharacterized protein</fullName>
    </submittedName>
</protein>
<comment type="caution">
    <text evidence="1">The sequence shown here is derived from an EMBL/GenBank/DDBJ whole genome shotgun (WGS) entry which is preliminary data.</text>
</comment>
<organism evidence="1">
    <name type="scientific">bioreactor metagenome</name>
    <dbReference type="NCBI Taxonomy" id="1076179"/>
    <lineage>
        <taxon>unclassified sequences</taxon>
        <taxon>metagenomes</taxon>
        <taxon>ecological metagenomes</taxon>
    </lineage>
</organism>
<gene>
    <name evidence="1" type="ORF">SDC9_189630</name>
</gene>
<proteinExistence type="predicted"/>
<name>A0A645I0W4_9ZZZZ</name>
<dbReference type="AlphaFoldDB" id="A0A645I0W4"/>
<accession>A0A645I0W4</accession>